<feature type="compositionally biased region" description="Polar residues" evidence="11">
    <location>
        <begin position="148"/>
        <end position="165"/>
    </location>
</feature>
<dbReference type="ExpressionAtlas" id="A0A5F8A4J3">
    <property type="expression patterns" value="baseline"/>
</dbReference>
<organism evidence="14 15">
    <name type="scientific">Macaca mulatta</name>
    <name type="common">Rhesus macaque</name>
    <dbReference type="NCBI Taxonomy" id="9544"/>
    <lineage>
        <taxon>Eukaryota</taxon>
        <taxon>Metazoa</taxon>
        <taxon>Chordata</taxon>
        <taxon>Craniata</taxon>
        <taxon>Vertebrata</taxon>
        <taxon>Euteleostomi</taxon>
        <taxon>Mammalia</taxon>
        <taxon>Eutheria</taxon>
        <taxon>Euarchontoglires</taxon>
        <taxon>Primates</taxon>
        <taxon>Haplorrhini</taxon>
        <taxon>Catarrhini</taxon>
        <taxon>Cercopithecidae</taxon>
        <taxon>Cercopithecinae</taxon>
        <taxon>Macaca</taxon>
    </lineage>
</organism>
<dbReference type="GO" id="GO:0005794">
    <property type="term" value="C:Golgi apparatus"/>
    <property type="evidence" value="ECO:0007669"/>
    <property type="project" value="UniProtKB-SubCell"/>
</dbReference>
<evidence type="ECO:0000256" key="1">
    <source>
        <dbReference type="ARBA" id="ARBA00004612"/>
    </source>
</evidence>
<dbReference type="PANTHER" id="PTHR12981:SF0">
    <property type="entry name" value="ZINC FINGER PROTEIN-LIKE 1"/>
    <property type="match status" value="1"/>
</dbReference>
<dbReference type="InterPro" id="IPR013083">
    <property type="entry name" value="Znf_RING/FYVE/PHD"/>
</dbReference>
<evidence type="ECO:0000256" key="2">
    <source>
        <dbReference type="ARBA" id="ARBA00005561"/>
    </source>
</evidence>
<evidence type="ECO:0000259" key="12">
    <source>
        <dbReference type="Pfam" id="PF25993"/>
    </source>
</evidence>
<comment type="subunit">
    <text evidence="10">Interacts with GOLGA2/GM130.</text>
</comment>
<keyword evidence="10" id="KW-0333">Golgi apparatus</keyword>
<dbReference type="CDD" id="cd16487">
    <property type="entry name" value="mRING-H2-C3DHC3_ZFPL1"/>
    <property type="match status" value="1"/>
</dbReference>
<feature type="domain" description="ZFPL1-like U-box" evidence="13">
    <location>
        <begin position="52"/>
        <end position="122"/>
    </location>
</feature>
<evidence type="ECO:0000256" key="11">
    <source>
        <dbReference type="SAM" id="MobiDB-lite"/>
    </source>
</evidence>
<dbReference type="InterPro" id="IPR039043">
    <property type="entry name" value="ZFPL1"/>
</dbReference>
<dbReference type="InterPro" id="IPR058731">
    <property type="entry name" value="Znf-B_box_ZFPL1-like"/>
</dbReference>
<keyword evidence="4" id="KW-0812">Transmembrane</keyword>
<accession>A0A5F8A4J3</accession>
<sequence>MGLCKCPKRKVTNLFCFEHRVNVCEHCLVANHAKCIVQSYLQWLQDSDYNPNCRLCNIPLASRETTRLVCYDLFHWACLNERAAQLPRNTAPAGYQCPSCNGPIFPPTNLAGPVASALREKLATVNWARAGLGLPLIDEVVSPEPEPLNTSDFSDWSSFNASSTPGPEEVDSASAAPAFYSQAPRPPASPGRPEQHTVIHMGNPEPLTHAPRKVYDTRDDDRTPGLHGDCDDDKYRRRPALGWLAQLLRYTGSGGRNAGKGWRGSGNQRPWEGQFHNQRGSFWGVTVPGAGVCRGLGCAAEAVVCFSLGLSQCLLHRRFGLRLFEAPS</sequence>
<keyword evidence="15" id="KW-1185">Reference proteome</keyword>
<protein>
    <recommendedName>
        <fullName evidence="3 10">Zinc finger protein-like 1</fullName>
    </recommendedName>
</protein>
<comment type="function">
    <text evidence="10">Required for cis-Golgi integrity and efficient ER to Golgi transport.</text>
</comment>
<dbReference type="VEuPathDB" id="HostDB:ENSMMUG00000018768"/>
<evidence type="ECO:0000256" key="7">
    <source>
        <dbReference type="ARBA" id="ARBA00022833"/>
    </source>
</evidence>
<dbReference type="STRING" id="9544.ENSMMUP00000072279"/>
<dbReference type="GO" id="GO:0016192">
    <property type="term" value="P:vesicle-mediated transport"/>
    <property type="evidence" value="ECO:0007669"/>
    <property type="project" value="UniProtKB-KW"/>
</dbReference>
<dbReference type="AlphaFoldDB" id="A0A5F8A4J3"/>
<dbReference type="VGNC" id="VGNC:78827">
    <property type="gene designation" value="ZFPL1"/>
</dbReference>
<dbReference type="Pfam" id="PF25998">
    <property type="entry name" value="U-box_ZFPL1"/>
    <property type="match status" value="1"/>
</dbReference>
<feature type="domain" description="ZFPL1-like B-box zinc-binding" evidence="12">
    <location>
        <begin position="1"/>
        <end position="46"/>
    </location>
</feature>
<dbReference type="Proteomes" id="UP000006718">
    <property type="component" value="Chromosome 14"/>
</dbReference>
<dbReference type="GeneTree" id="ENSGT00390000009753"/>
<keyword evidence="9" id="KW-0472">Membrane</keyword>
<keyword evidence="6 10" id="KW-0863">Zinc-finger</keyword>
<reference evidence="14" key="4">
    <citation type="submission" date="2025-09" db="UniProtKB">
        <authorList>
            <consortium name="Ensembl"/>
        </authorList>
    </citation>
    <scope>IDENTIFICATION</scope>
    <source>
        <strain evidence="14">17573</strain>
    </source>
</reference>
<dbReference type="Pfam" id="PF25993">
    <property type="entry name" value="zf-B_box_ZFPL1"/>
    <property type="match status" value="1"/>
</dbReference>
<evidence type="ECO:0000256" key="10">
    <source>
        <dbReference type="RuleBase" id="RU369078"/>
    </source>
</evidence>
<dbReference type="PANTHER" id="PTHR12981">
    <property type="entry name" value="ZINC FINGER PROTEIN-LIKE 1"/>
    <property type="match status" value="1"/>
</dbReference>
<dbReference type="Ensembl" id="ENSMMUT00000109393.1">
    <property type="protein sequence ID" value="ENSMMUP00000072279.1"/>
    <property type="gene ID" value="ENSMMUG00000018768.4"/>
</dbReference>
<reference evidence="14" key="3">
    <citation type="submission" date="2025-08" db="UniProtKB">
        <authorList>
            <consortium name="Ensembl"/>
        </authorList>
    </citation>
    <scope>IDENTIFICATION</scope>
    <source>
        <strain evidence="14">17573</strain>
    </source>
</reference>
<reference evidence="15" key="1">
    <citation type="journal article" date="2007" name="Science">
        <title>Evolutionary and biomedical insights from the rhesus macaque genome.</title>
        <authorList>
            <person name="Gibbs R.A."/>
            <person name="Rogers J."/>
            <person name="Katze M.G."/>
            <person name="Bumgarner R."/>
            <person name="Weinstock G.M."/>
            <person name="Mardis E.R."/>
            <person name="Remington K.A."/>
            <person name="Strausberg R.L."/>
            <person name="Venter J.C."/>
            <person name="Wilson R.K."/>
            <person name="Batzer M.A."/>
            <person name="Bustamante C.D."/>
            <person name="Eichler E.E."/>
            <person name="Hahn M.W."/>
            <person name="Hardison R.C."/>
            <person name="Makova K.D."/>
            <person name="Miller W."/>
            <person name="Milosavljevic A."/>
            <person name="Palermo R.E."/>
            <person name="Siepel A."/>
            <person name="Sikela J.M."/>
            <person name="Attaway T."/>
            <person name="Bell S."/>
            <person name="Bernard K.E."/>
            <person name="Buhay C.J."/>
            <person name="Chandrabose M.N."/>
            <person name="Dao M."/>
            <person name="Davis C."/>
            <person name="Delehaunty K.D."/>
            <person name="Ding Y."/>
            <person name="Dinh H.H."/>
            <person name="Dugan-Rocha S."/>
            <person name="Fulton L.A."/>
            <person name="Gabisi R.A."/>
            <person name="Garner T.T."/>
            <person name="Godfrey J."/>
            <person name="Hawes A.C."/>
            <person name="Hernandez J."/>
            <person name="Hines S."/>
            <person name="Holder M."/>
            <person name="Hume J."/>
            <person name="Jhangiani S.N."/>
            <person name="Joshi V."/>
            <person name="Khan Z.M."/>
            <person name="Kirkness E.F."/>
            <person name="Cree A."/>
            <person name="Fowler R.G."/>
            <person name="Lee S."/>
            <person name="Lewis L.R."/>
            <person name="Li Z."/>
            <person name="Liu Y.-S."/>
            <person name="Moore S.M."/>
            <person name="Muzny D."/>
            <person name="Nazareth L.V."/>
            <person name="Ngo D.N."/>
            <person name="Okwuonu G.O."/>
            <person name="Pai G."/>
            <person name="Parker D."/>
            <person name="Paul H.A."/>
            <person name="Pfannkoch C."/>
            <person name="Pohl C.S."/>
            <person name="Rogers Y.-H.C."/>
            <person name="Ruiz S.J."/>
            <person name="Sabo A."/>
            <person name="Santibanez J."/>
            <person name="Schneider B.W."/>
            <person name="Smith S.M."/>
            <person name="Sodergren E."/>
            <person name="Svatek A.F."/>
            <person name="Utterback T.R."/>
            <person name="Vattathil S."/>
            <person name="Warren W."/>
            <person name="White C.S."/>
            <person name="Chinwalla A.T."/>
            <person name="Feng Y."/>
            <person name="Halpern A.L."/>
            <person name="Hillier L.W."/>
            <person name="Huang X."/>
            <person name="Minx P."/>
            <person name="Nelson J.O."/>
            <person name="Pepin K.H."/>
            <person name="Qin X."/>
            <person name="Sutton G.G."/>
            <person name="Venter E."/>
            <person name="Walenz B.P."/>
            <person name="Wallis J.W."/>
            <person name="Worley K.C."/>
            <person name="Yang S.-P."/>
            <person name="Jones S.M."/>
            <person name="Marra M.A."/>
            <person name="Rocchi M."/>
            <person name="Schein J.E."/>
            <person name="Baertsch R."/>
            <person name="Clarke L."/>
            <person name="Csuros M."/>
            <person name="Glasscock J."/>
            <person name="Harris R.A."/>
            <person name="Havlak P."/>
            <person name="Jackson A.R."/>
            <person name="Jiang H."/>
            <person name="Liu Y."/>
            <person name="Messina D.N."/>
            <person name="Shen Y."/>
            <person name="Song H.X.-Z."/>
            <person name="Wylie T."/>
            <person name="Zhang L."/>
            <person name="Birney E."/>
            <person name="Han K."/>
            <person name="Konkel M.K."/>
            <person name="Lee J."/>
            <person name="Smit A.F.A."/>
            <person name="Ullmer B."/>
            <person name="Wang H."/>
            <person name="Xing J."/>
            <person name="Burhans R."/>
            <person name="Cheng Z."/>
            <person name="Karro J.E."/>
            <person name="Ma J."/>
            <person name="Raney B."/>
            <person name="She X."/>
            <person name="Cox M.J."/>
            <person name="Demuth J.P."/>
            <person name="Dumas L.J."/>
            <person name="Han S.-G."/>
            <person name="Hopkins J."/>
            <person name="Karimpour-Fard A."/>
            <person name="Kim Y.H."/>
            <person name="Pollack J.R."/>
            <person name="Vinar T."/>
            <person name="Addo-Quaye C."/>
            <person name="Degenhardt J."/>
            <person name="Denby A."/>
            <person name="Hubisz M.J."/>
            <person name="Indap A."/>
            <person name="Kosiol C."/>
            <person name="Lahn B.T."/>
            <person name="Lawson H.A."/>
            <person name="Marklein A."/>
            <person name="Nielsen R."/>
            <person name="Vallender E.J."/>
            <person name="Clark A.G."/>
            <person name="Ferguson B."/>
            <person name="Hernandez R.D."/>
            <person name="Hirani K."/>
            <person name="Kehrer-Sawatzki H."/>
            <person name="Kolb J."/>
            <person name="Patil S."/>
            <person name="Pu L.-L."/>
            <person name="Ren Y."/>
            <person name="Smith D.G."/>
            <person name="Wheeler D.A."/>
            <person name="Schenck I."/>
            <person name="Ball E.V."/>
            <person name="Chen R."/>
            <person name="Cooper D.N."/>
            <person name="Giardine B."/>
            <person name="Hsu F."/>
            <person name="Kent W.J."/>
            <person name="Lesk A."/>
            <person name="Nelson D.L."/>
            <person name="O'brien W.E."/>
            <person name="Pruefer K."/>
            <person name="Stenson P.D."/>
            <person name="Wallace J.C."/>
            <person name="Ke H."/>
            <person name="Liu X.-M."/>
            <person name="Wang P."/>
            <person name="Xiang A.P."/>
            <person name="Yang F."/>
            <person name="Barber G.P."/>
            <person name="Haussler D."/>
            <person name="Karolchik D."/>
            <person name="Kern A.D."/>
            <person name="Kuhn R.M."/>
            <person name="Smith K.E."/>
            <person name="Zwieg A.S."/>
        </authorList>
    </citation>
    <scope>NUCLEOTIDE SEQUENCE [LARGE SCALE GENOMIC DNA]</scope>
    <source>
        <strain evidence="15">17573</strain>
    </source>
</reference>
<dbReference type="Gene3D" id="3.30.40.10">
    <property type="entry name" value="Zinc/RING finger domain, C3HC4 (zinc finger)"/>
    <property type="match status" value="1"/>
</dbReference>
<comment type="domain">
    <text evidence="10">The B box-type and RING-type zinc fingers although degenerate play a central role in function of the protein.</text>
</comment>
<keyword evidence="5 10" id="KW-0479">Metal-binding</keyword>
<keyword evidence="10" id="KW-0931">ER-Golgi transport</keyword>
<evidence type="ECO:0000313" key="15">
    <source>
        <dbReference type="Proteomes" id="UP000006718"/>
    </source>
</evidence>
<proteinExistence type="inferred from homology"/>
<evidence type="ECO:0000313" key="16">
    <source>
        <dbReference type="VGNC" id="VGNC:78827"/>
    </source>
</evidence>
<keyword evidence="7 10" id="KW-0862">Zinc</keyword>
<evidence type="ECO:0000256" key="5">
    <source>
        <dbReference type="ARBA" id="ARBA00022723"/>
    </source>
</evidence>
<evidence type="ECO:0000259" key="13">
    <source>
        <dbReference type="Pfam" id="PF25998"/>
    </source>
</evidence>
<name>A0A5F8A4J3_MACMU</name>
<evidence type="ECO:0000256" key="4">
    <source>
        <dbReference type="ARBA" id="ARBA00022692"/>
    </source>
</evidence>
<reference evidence="14" key="2">
    <citation type="submission" date="2019-01" db="EMBL/GenBank/DDBJ databases">
        <authorList>
            <person name="Graves T."/>
            <person name="Eichler E.E."/>
            <person name="Wilson R.K."/>
        </authorList>
    </citation>
    <scope>NUCLEOTIDE SEQUENCE [LARGE SCALE GENOMIC DNA]</scope>
    <source>
        <strain evidence="14">17573</strain>
    </source>
</reference>
<dbReference type="InterPro" id="IPR058730">
    <property type="entry name" value="U-box_ZFPL1-like"/>
</dbReference>
<keyword evidence="8" id="KW-1133">Transmembrane helix</keyword>
<evidence type="ECO:0000256" key="9">
    <source>
        <dbReference type="ARBA" id="ARBA00023136"/>
    </source>
</evidence>
<dbReference type="Bgee" id="ENSMMUG00000018768">
    <property type="expression patterns" value="Expressed in ileum and 21 other cell types or tissues"/>
</dbReference>
<evidence type="ECO:0000313" key="14">
    <source>
        <dbReference type="Ensembl" id="ENSMMUP00000072279.1"/>
    </source>
</evidence>
<dbReference type="GO" id="GO:0008270">
    <property type="term" value="F:zinc ion binding"/>
    <property type="evidence" value="ECO:0007669"/>
    <property type="project" value="UniProtKB-UniRule"/>
</dbReference>
<evidence type="ECO:0000256" key="3">
    <source>
        <dbReference type="ARBA" id="ARBA00022409"/>
    </source>
</evidence>
<comment type="similarity">
    <text evidence="2 10">Belongs to the ZFPL1 family.</text>
</comment>
<gene>
    <name evidence="14 16" type="primary">ZFPL1</name>
</gene>
<feature type="region of interest" description="Disordered" evidence="11">
    <location>
        <begin position="145"/>
        <end position="231"/>
    </location>
</feature>
<dbReference type="InParanoid" id="A0A5F8A4J3"/>
<evidence type="ECO:0000256" key="6">
    <source>
        <dbReference type="ARBA" id="ARBA00022771"/>
    </source>
</evidence>
<dbReference type="FunCoup" id="A0A5F8A4J3">
    <property type="interactions" value="3030"/>
</dbReference>
<evidence type="ECO:0000256" key="8">
    <source>
        <dbReference type="ARBA" id="ARBA00022989"/>
    </source>
</evidence>
<comment type="subcellular location">
    <subcellularLocation>
        <location evidence="1 10">Golgi apparatus</location>
        <location evidence="1 10">cis-Golgi network membrane</location>
        <topology evidence="1 10">Single-pass membrane protein</topology>
    </subcellularLocation>
</comment>
<feature type="compositionally biased region" description="Basic and acidic residues" evidence="11">
    <location>
        <begin position="213"/>
        <end position="224"/>
    </location>
</feature>
<keyword evidence="10" id="KW-0813">Transport</keyword>